<proteinExistence type="predicted"/>
<organism evidence="1">
    <name type="scientific">marine sediment metagenome</name>
    <dbReference type="NCBI Taxonomy" id="412755"/>
    <lineage>
        <taxon>unclassified sequences</taxon>
        <taxon>metagenomes</taxon>
        <taxon>ecological metagenomes</taxon>
    </lineage>
</organism>
<feature type="non-terminal residue" evidence="1">
    <location>
        <position position="1"/>
    </location>
</feature>
<accession>X1ILI5</accession>
<evidence type="ECO:0008006" key="2">
    <source>
        <dbReference type="Google" id="ProtNLM"/>
    </source>
</evidence>
<protein>
    <recommendedName>
        <fullName evidence="2">Pyruvate ferredoxin oxidoreductase beta subunit C-terminal domain-containing protein</fullName>
    </recommendedName>
</protein>
<dbReference type="AlphaFoldDB" id="X1ILI5"/>
<reference evidence="1" key="1">
    <citation type="journal article" date="2014" name="Front. Microbiol.">
        <title>High frequency of phylogenetically diverse reductive dehalogenase-homologous genes in deep subseafloor sedimentary metagenomes.</title>
        <authorList>
            <person name="Kawai M."/>
            <person name="Futagami T."/>
            <person name="Toyoda A."/>
            <person name="Takaki Y."/>
            <person name="Nishi S."/>
            <person name="Hori S."/>
            <person name="Arai W."/>
            <person name="Tsubouchi T."/>
            <person name="Morono Y."/>
            <person name="Uchiyama I."/>
            <person name="Ito T."/>
            <person name="Fujiyama A."/>
            <person name="Inagaki F."/>
            <person name="Takami H."/>
        </authorList>
    </citation>
    <scope>NUCLEOTIDE SEQUENCE</scope>
    <source>
        <strain evidence="1">Expedition CK06-06</strain>
    </source>
</reference>
<evidence type="ECO:0000313" key="1">
    <source>
        <dbReference type="EMBL" id="GAH82567.1"/>
    </source>
</evidence>
<sequence>KLNLDLPQLRPVQDYLKLQGRFRHLSEETVKEIQHRVDKEYTKLMEKIG</sequence>
<comment type="caution">
    <text evidence="1">The sequence shown here is derived from an EMBL/GenBank/DDBJ whole genome shotgun (WGS) entry which is preliminary data.</text>
</comment>
<dbReference type="EMBL" id="BARU01040890">
    <property type="protein sequence ID" value="GAH82567.1"/>
    <property type="molecule type" value="Genomic_DNA"/>
</dbReference>
<gene>
    <name evidence="1" type="ORF">S03H2_63158</name>
</gene>
<name>X1ILI5_9ZZZZ</name>